<organism evidence="2 3">
    <name type="scientific">Natrialba aegyptia DSM 13077</name>
    <dbReference type="NCBI Taxonomy" id="1227491"/>
    <lineage>
        <taxon>Archaea</taxon>
        <taxon>Methanobacteriati</taxon>
        <taxon>Methanobacteriota</taxon>
        <taxon>Stenosarchaea group</taxon>
        <taxon>Halobacteria</taxon>
        <taxon>Halobacteriales</taxon>
        <taxon>Natrialbaceae</taxon>
        <taxon>Natrialba</taxon>
    </lineage>
</organism>
<protein>
    <submittedName>
        <fullName evidence="2">Uncharacterized protein</fullName>
    </submittedName>
</protein>
<dbReference type="PATRIC" id="fig|1227491.4.peg.2558"/>
<gene>
    <name evidence="2" type="ORF">C480_12446</name>
</gene>
<dbReference type="EMBL" id="AOIP01000031">
    <property type="protein sequence ID" value="ELZ04322.1"/>
    <property type="molecule type" value="Genomic_DNA"/>
</dbReference>
<accession>M0B188</accession>
<name>M0B188_9EURY</name>
<evidence type="ECO:0000256" key="1">
    <source>
        <dbReference type="SAM" id="MobiDB-lite"/>
    </source>
</evidence>
<feature type="region of interest" description="Disordered" evidence="1">
    <location>
        <begin position="78"/>
        <end position="100"/>
    </location>
</feature>
<feature type="compositionally biased region" description="Gly residues" evidence="1">
    <location>
        <begin position="80"/>
        <end position="99"/>
    </location>
</feature>
<evidence type="ECO:0000313" key="2">
    <source>
        <dbReference type="EMBL" id="ELZ04322.1"/>
    </source>
</evidence>
<reference evidence="2 3" key="1">
    <citation type="journal article" date="2014" name="PLoS Genet.">
        <title>Phylogenetically driven sequencing of extremely halophilic archaea reveals strategies for static and dynamic osmo-response.</title>
        <authorList>
            <person name="Becker E.A."/>
            <person name="Seitzer P.M."/>
            <person name="Tritt A."/>
            <person name="Larsen D."/>
            <person name="Krusor M."/>
            <person name="Yao A.I."/>
            <person name="Wu D."/>
            <person name="Madern D."/>
            <person name="Eisen J.A."/>
            <person name="Darling A.E."/>
            <person name="Facciotti M.T."/>
        </authorList>
    </citation>
    <scope>NUCLEOTIDE SEQUENCE [LARGE SCALE GENOMIC DNA]</scope>
    <source>
        <strain evidence="2 3">DSM 13077</strain>
    </source>
</reference>
<sequence length="165" mass="17409">MSNTSWTDRIVGERMAVDQEFSSQIASSRFSNQQWSLIMTATEFEIEHPDDPDRAQIVADTDKLEQIIPELENVQSGMGAMAGAGGSGAGGSGGSGSGGLVDSIKGALGMGGGGANDHAEKREAAERLTQTYADELQSHLESKGRWESVREAAVVTSEDDTETNS</sequence>
<keyword evidence="3" id="KW-1185">Reference proteome</keyword>
<dbReference type="Proteomes" id="UP000011591">
    <property type="component" value="Unassembled WGS sequence"/>
</dbReference>
<dbReference type="RefSeq" id="WP_006665934.1">
    <property type="nucleotide sequence ID" value="NZ_AOIP01000031.1"/>
</dbReference>
<dbReference type="AlphaFoldDB" id="M0B188"/>
<comment type="caution">
    <text evidence="2">The sequence shown here is derived from an EMBL/GenBank/DDBJ whole genome shotgun (WGS) entry which is preliminary data.</text>
</comment>
<dbReference type="Pfam" id="PF19113">
    <property type="entry name" value="DUF5799"/>
    <property type="match status" value="1"/>
</dbReference>
<proteinExistence type="predicted"/>
<dbReference type="OrthoDB" id="204348at2157"/>
<evidence type="ECO:0000313" key="3">
    <source>
        <dbReference type="Proteomes" id="UP000011591"/>
    </source>
</evidence>
<dbReference type="InterPro" id="IPR043821">
    <property type="entry name" value="DUF5799"/>
</dbReference>